<dbReference type="InterPro" id="IPR014004">
    <property type="entry name" value="Transpt-assoc_nodulatn_dom_bac"/>
</dbReference>
<keyword evidence="3" id="KW-1185">Reference proteome</keyword>
<evidence type="ECO:0000313" key="3">
    <source>
        <dbReference type="Proteomes" id="UP000682951"/>
    </source>
</evidence>
<comment type="caution">
    <text evidence="2">The sequence shown here is derived from an EMBL/GenBank/DDBJ whole genome shotgun (WGS) entry which is preliminary data.</text>
</comment>
<dbReference type="RefSeq" id="WP_212141475.1">
    <property type="nucleotide sequence ID" value="NZ_JAGSSW010000001.1"/>
</dbReference>
<proteinExistence type="predicted"/>
<dbReference type="EMBL" id="JAGSSW010000001">
    <property type="protein sequence ID" value="MBR8463278.1"/>
    <property type="molecule type" value="Genomic_DNA"/>
</dbReference>
<feature type="domain" description="BON" evidence="1">
    <location>
        <begin position="105"/>
        <end position="173"/>
    </location>
</feature>
<accession>A0ABS5HGA8</accession>
<dbReference type="InterPro" id="IPR051686">
    <property type="entry name" value="Lipoprotein_DolP"/>
</dbReference>
<dbReference type="PANTHER" id="PTHR34606">
    <property type="entry name" value="BON DOMAIN-CONTAINING PROTEIN"/>
    <property type="match status" value="1"/>
</dbReference>
<protein>
    <submittedName>
        <fullName evidence="2">BON domain-containing protein</fullName>
    </submittedName>
</protein>
<dbReference type="PANTHER" id="PTHR34606:SF15">
    <property type="entry name" value="BON DOMAIN-CONTAINING PROTEIN"/>
    <property type="match status" value="1"/>
</dbReference>
<gene>
    <name evidence="2" type="ORF">KDD93_01670</name>
</gene>
<reference evidence="2 3" key="1">
    <citation type="submission" date="2021-04" db="EMBL/GenBank/DDBJ databases">
        <title>Molecular and phenotypic characterization and identification of bacterial isolates recovered from the Anatolian ground squirrels (Spermophilus xanthoprymnus) and which have the potential to form a new species in the Campylobacter genus.</title>
        <authorList>
            <person name="Aydin F."/>
            <person name="Abay S."/>
            <person name="Kayman T."/>
            <person name="Karakaya E."/>
            <person name="Mustak H.K."/>
            <person name="Mustak I.B."/>
            <person name="Bilgin N."/>
            <person name="Duzler A."/>
            <person name="Sahin O."/>
            <person name="Guran O."/>
            <person name="Saticioglu I.B."/>
        </authorList>
    </citation>
    <scope>NUCLEOTIDE SEQUENCE [LARGE SCALE GENOMIC DNA]</scope>
    <source>
        <strain evidence="3">faydin-G24</strain>
    </source>
</reference>
<dbReference type="Pfam" id="PF04972">
    <property type="entry name" value="BON"/>
    <property type="match status" value="2"/>
</dbReference>
<organism evidence="2 3">
    <name type="scientific">Campylobacter anatolicus</name>
    <dbReference type="NCBI Taxonomy" id="2829105"/>
    <lineage>
        <taxon>Bacteria</taxon>
        <taxon>Pseudomonadati</taxon>
        <taxon>Campylobacterota</taxon>
        <taxon>Epsilonproteobacteria</taxon>
        <taxon>Campylobacterales</taxon>
        <taxon>Campylobacteraceae</taxon>
        <taxon>Campylobacter</taxon>
    </lineage>
</organism>
<name>A0ABS5HGA8_9BACT</name>
<dbReference type="SMART" id="SM00749">
    <property type="entry name" value="BON"/>
    <property type="match status" value="2"/>
</dbReference>
<feature type="domain" description="BON" evidence="1">
    <location>
        <begin position="31"/>
        <end position="99"/>
    </location>
</feature>
<evidence type="ECO:0000259" key="1">
    <source>
        <dbReference type="PROSITE" id="PS50914"/>
    </source>
</evidence>
<dbReference type="PROSITE" id="PS50914">
    <property type="entry name" value="BON"/>
    <property type="match status" value="2"/>
</dbReference>
<evidence type="ECO:0000313" key="2">
    <source>
        <dbReference type="EMBL" id="MBR8463278.1"/>
    </source>
</evidence>
<dbReference type="Proteomes" id="UP000682951">
    <property type="component" value="Unassembled WGS sequence"/>
</dbReference>
<dbReference type="InterPro" id="IPR007055">
    <property type="entry name" value="BON_dom"/>
</dbReference>
<sequence>MSRLTPVTAPLNIYDVYSISRDQRDISTIANDKYIQSKIASKILFTSGLSSNDIEIECFYGEVYIIGLVKNEAMHKKLIEIAKNTSGVKKVYQYISIKKNYYPCDNIKILLNLKQNLFSDSIIEGTNVRVSVVGCDVVFSGVIESIEQEKHALWYAKHIDGVESVFSFMRMVDKSYKEKDGMTE</sequence>